<dbReference type="AlphaFoldDB" id="A0A841MAT8"/>
<evidence type="ECO:0000313" key="2">
    <source>
        <dbReference type="Proteomes" id="UP000588604"/>
    </source>
</evidence>
<keyword evidence="2" id="KW-1185">Reference proteome</keyword>
<dbReference type="InterPro" id="IPR036359">
    <property type="entry name" value="Thiol_cytolysin_sf"/>
</dbReference>
<comment type="caution">
    <text evidence="1">The sequence shown here is derived from an EMBL/GenBank/DDBJ whole genome shotgun (WGS) entry which is preliminary data.</text>
</comment>
<dbReference type="InterPro" id="IPR036363">
    <property type="entry name" value="Thiol_cytolysin_ab_sf"/>
</dbReference>
<dbReference type="RefSeq" id="WP_184493118.1">
    <property type="nucleotide sequence ID" value="NZ_JACIJO010000001.1"/>
</dbReference>
<dbReference type="Gene3D" id="3.40.30.40">
    <property type="entry name" value="Perfringolysin"/>
    <property type="match status" value="1"/>
</dbReference>
<sequence>MKSLFQQKLKAFFFISFLSIVILSCDSGGKEEPIKISPDAESISTYLRGLTFNSDELLNVQPISGSIFRENVGSPSSSTTPGNGTYTECKTQKVNLRSNFEEIAILQPTNGVIYPGALVVADEATLGGIPTPVTIDRAPLKLRLDLPGIGENGNIEVENASNTSVQSSVDEALEWWNANAKPDGYTIASNSSYSAATSYTAKQLSIDVGLNVEWAKGDARAQFNYTSNESQRVAMMVFKQRFYTISMDAPGSPGDVFGPNATINDVESRFGSNGPPAYVHSVSYGRIIMFRMVTTESATDGELSGALNYAAGVTNVSGSTEIKYKQILEKSSITVVTMGGNAEAASSAVTARSFADLEPILQGENAVYSRNNPGVPIAYSLKYLKDNTSAKLGYTTDYNVKTCEEGVYPARDVSLNNKNGFLGVNMRFTITYKKLSGGNSYNHTINSGTISTNTKNIKSIPAGAYDIRITIEFQDGFKWKFLSDYTYSRPTAACFQSEQSFAKVTVKKISC</sequence>
<accession>A0A841MAT8</accession>
<dbReference type="PROSITE" id="PS51257">
    <property type="entry name" value="PROKAR_LIPOPROTEIN"/>
    <property type="match status" value="1"/>
</dbReference>
<dbReference type="Gene3D" id="3.90.840.10">
    <property type="entry name" value="Thiol-activated cytolysin superfamily/Thiol-activated cytolysin, alpha-beta domain"/>
    <property type="match status" value="1"/>
</dbReference>
<dbReference type="Gene3D" id="3.30.1040.20">
    <property type="match status" value="1"/>
</dbReference>
<name>A0A841MAT8_9BACT</name>
<dbReference type="InterPro" id="IPR001869">
    <property type="entry name" value="Thiol_cytolysin"/>
</dbReference>
<dbReference type="EMBL" id="JACIJO010000001">
    <property type="protein sequence ID" value="MBB6325102.1"/>
    <property type="molecule type" value="Genomic_DNA"/>
</dbReference>
<dbReference type="PRINTS" id="PR01400">
    <property type="entry name" value="TACYTOLYSIN"/>
</dbReference>
<evidence type="ECO:0000313" key="1">
    <source>
        <dbReference type="EMBL" id="MBB6325102.1"/>
    </source>
</evidence>
<reference evidence="1 2" key="1">
    <citation type="submission" date="2020-08" db="EMBL/GenBank/DDBJ databases">
        <title>Genomic Encyclopedia of Type Strains, Phase IV (KMG-IV): sequencing the most valuable type-strain genomes for metagenomic binning, comparative biology and taxonomic classification.</title>
        <authorList>
            <person name="Goeker M."/>
        </authorList>
    </citation>
    <scope>NUCLEOTIDE SEQUENCE [LARGE SCALE GENOMIC DNA]</scope>
    <source>
        <strain evidence="1 2">DSM 102044</strain>
    </source>
</reference>
<dbReference type="Proteomes" id="UP000588604">
    <property type="component" value="Unassembled WGS sequence"/>
</dbReference>
<protein>
    <submittedName>
        <fullName evidence="1">Thiol-activated cytolysin</fullName>
    </submittedName>
</protein>
<organism evidence="1 2">
    <name type="scientific">Algoriphagus iocasae</name>
    <dbReference type="NCBI Taxonomy" id="1836499"/>
    <lineage>
        <taxon>Bacteria</taxon>
        <taxon>Pseudomonadati</taxon>
        <taxon>Bacteroidota</taxon>
        <taxon>Cytophagia</taxon>
        <taxon>Cytophagales</taxon>
        <taxon>Cyclobacteriaceae</taxon>
        <taxon>Algoriphagus</taxon>
    </lineage>
</organism>
<dbReference type="Pfam" id="PF01289">
    <property type="entry name" value="Thiol_cytolysin"/>
    <property type="match status" value="1"/>
</dbReference>
<dbReference type="SUPFAM" id="SSF56978">
    <property type="entry name" value="Perfringolysin"/>
    <property type="match status" value="1"/>
</dbReference>
<gene>
    <name evidence="1" type="ORF">FHS59_000717</name>
</gene>
<dbReference type="GO" id="GO:0015485">
    <property type="term" value="F:cholesterol binding"/>
    <property type="evidence" value="ECO:0007669"/>
    <property type="project" value="InterPro"/>
</dbReference>
<proteinExistence type="predicted"/>